<protein>
    <submittedName>
        <fullName evidence="1">Uncharacterized protein</fullName>
    </submittedName>
</protein>
<keyword evidence="2" id="KW-1185">Reference proteome</keyword>
<reference evidence="2" key="1">
    <citation type="journal article" date="2023" name="G3 (Bethesda)">
        <title>Genome assembly and association tests identify interacting loci associated with vigor, precocity, and sex in interspecific pistachio rootstocks.</title>
        <authorList>
            <person name="Palmer W."/>
            <person name="Jacygrad E."/>
            <person name="Sagayaradj S."/>
            <person name="Cavanaugh K."/>
            <person name="Han R."/>
            <person name="Bertier L."/>
            <person name="Beede B."/>
            <person name="Kafkas S."/>
            <person name="Golino D."/>
            <person name="Preece J."/>
            <person name="Michelmore R."/>
        </authorList>
    </citation>
    <scope>NUCLEOTIDE SEQUENCE [LARGE SCALE GENOMIC DNA]</scope>
</reference>
<comment type="caution">
    <text evidence="1">The sequence shown here is derived from an EMBL/GenBank/DDBJ whole genome shotgun (WGS) entry which is preliminary data.</text>
</comment>
<proteinExistence type="predicted"/>
<sequence>MYAIGLQVSNRSVPCSGPELCKPAGLPNSEAIYGRDVTDESDLVNFSTMPTIGMAGICKPSLARLEYNDEAVEDFKPEESDVSRISKAILEPVTSKSCDLKNVNDLAASVLAGLLCTLSGLMNDKVCGTIKFWIEQMILRSFLNYSLIYIISYYCFFMQANLTGDPECFKGEIIDGGNTKFNWSKEICVF</sequence>
<evidence type="ECO:0000313" key="2">
    <source>
        <dbReference type="Proteomes" id="UP001164250"/>
    </source>
</evidence>
<dbReference type="Proteomes" id="UP001164250">
    <property type="component" value="Chromosome 3"/>
</dbReference>
<evidence type="ECO:0000313" key="1">
    <source>
        <dbReference type="EMBL" id="KAJ0103259.1"/>
    </source>
</evidence>
<organism evidence="1 2">
    <name type="scientific">Pistacia atlantica</name>
    <dbReference type="NCBI Taxonomy" id="434234"/>
    <lineage>
        <taxon>Eukaryota</taxon>
        <taxon>Viridiplantae</taxon>
        <taxon>Streptophyta</taxon>
        <taxon>Embryophyta</taxon>
        <taxon>Tracheophyta</taxon>
        <taxon>Spermatophyta</taxon>
        <taxon>Magnoliopsida</taxon>
        <taxon>eudicotyledons</taxon>
        <taxon>Gunneridae</taxon>
        <taxon>Pentapetalae</taxon>
        <taxon>rosids</taxon>
        <taxon>malvids</taxon>
        <taxon>Sapindales</taxon>
        <taxon>Anacardiaceae</taxon>
        <taxon>Pistacia</taxon>
    </lineage>
</organism>
<dbReference type="EMBL" id="CM047899">
    <property type="protein sequence ID" value="KAJ0103259.1"/>
    <property type="molecule type" value="Genomic_DNA"/>
</dbReference>
<accession>A0ACC1BWB0</accession>
<name>A0ACC1BWB0_9ROSI</name>
<gene>
    <name evidence="1" type="ORF">Patl1_03681</name>
</gene>